<dbReference type="InterPro" id="IPR015424">
    <property type="entry name" value="PyrdxlP-dep_Trfase"/>
</dbReference>
<feature type="domain" description="Aminotransferase class V" evidence="1">
    <location>
        <begin position="21"/>
        <end position="391"/>
    </location>
</feature>
<dbReference type="NCBIfam" id="TIGR01976">
    <property type="entry name" value="am_tr_V_VC1184"/>
    <property type="match status" value="1"/>
</dbReference>
<dbReference type="EMBL" id="CP163441">
    <property type="protein sequence ID" value="XDQ49154.1"/>
    <property type="molecule type" value="Genomic_DNA"/>
</dbReference>
<dbReference type="Gene3D" id="3.40.640.10">
    <property type="entry name" value="Type I PLP-dependent aspartate aminotransferase-like (Major domain)"/>
    <property type="match status" value="1"/>
</dbReference>
<gene>
    <name evidence="2" type="ORF">AB5J52_46625</name>
</gene>
<dbReference type="InterPro" id="IPR015421">
    <property type="entry name" value="PyrdxlP-dep_Trfase_major"/>
</dbReference>
<dbReference type="InterPro" id="IPR011340">
    <property type="entry name" value="Cys_dSase-rel"/>
</dbReference>
<dbReference type="RefSeq" id="WP_369227812.1">
    <property type="nucleotide sequence ID" value="NZ_CP163441.1"/>
</dbReference>
<evidence type="ECO:0000259" key="1">
    <source>
        <dbReference type="Pfam" id="PF00266"/>
    </source>
</evidence>
<sequence length="399" mass="42902">MAIDLTALRAHFPSLATGLAFFDGPGGTQTPRPVADAIAATLTGPLSNRGTVSPSELNAERAVTDFRAAYADLLHVPASGIVHGRSATQLTYDFSRHLAKDWKPGDEIVLSRLDHDANVRPWLQAAERAGVRVRWIEIDAETMELDLDSYERALTPATRLVAVTAASNVLGTKPPVRLIADRAHEAGALVYVDGVHYAAHHLVDVPALGADLFVCSPYKFLGPHCGVLAAAPEFLETLRPDKLVPSPDTVPERFEFGTMPYEILAGATAAVGFLAELDPGTGTSRRERLTRSLDSVHEHELMLRARLQEGLEALGDAVTLHSKAPDRTPTLLMTVEGRDAREAQAHLAARGVVAPAGSFYAYEPFTALKLEDPALRAGLAPYNTADDVDRFLDGLAAFL</sequence>
<dbReference type="PANTHER" id="PTHR43586">
    <property type="entry name" value="CYSTEINE DESULFURASE"/>
    <property type="match status" value="1"/>
</dbReference>
<dbReference type="AlphaFoldDB" id="A0AB39R2Q9"/>
<protein>
    <submittedName>
        <fullName evidence="2">Cysteine desulfurase-like protein</fullName>
    </submittedName>
</protein>
<proteinExistence type="predicted"/>
<dbReference type="PANTHER" id="PTHR43586:SF21">
    <property type="entry name" value="PYRIDOXAL PHOSPHATE (PLP)-DEPENDENT ASPARTATE AMINOTRANSFERASE SUPERFAMILY"/>
    <property type="match status" value="1"/>
</dbReference>
<dbReference type="Gene3D" id="3.90.1150.10">
    <property type="entry name" value="Aspartate Aminotransferase, domain 1"/>
    <property type="match status" value="1"/>
</dbReference>
<dbReference type="InterPro" id="IPR015422">
    <property type="entry name" value="PyrdxlP-dep_Trfase_small"/>
</dbReference>
<evidence type="ECO:0000313" key="2">
    <source>
        <dbReference type="EMBL" id="XDQ49154.1"/>
    </source>
</evidence>
<organism evidence="2">
    <name type="scientific">Streptomyces sp. R39</name>
    <dbReference type="NCBI Taxonomy" id="3238631"/>
    <lineage>
        <taxon>Bacteria</taxon>
        <taxon>Bacillati</taxon>
        <taxon>Actinomycetota</taxon>
        <taxon>Actinomycetes</taxon>
        <taxon>Kitasatosporales</taxon>
        <taxon>Streptomycetaceae</taxon>
        <taxon>Streptomyces</taxon>
    </lineage>
</organism>
<reference evidence="2" key="1">
    <citation type="submission" date="2024-07" db="EMBL/GenBank/DDBJ databases">
        <authorList>
            <person name="Yu S.T."/>
        </authorList>
    </citation>
    <scope>NUCLEOTIDE SEQUENCE</scope>
    <source>
        <strain evidence="2">R39</strain>
    </source>
</reference>
<name>A0AB39R2Q9_9ACTN</name>
<dbReference type="Pfam" id="PF00266">
    <property type="entry name" value="Aminotran_5"/>
    <property type="match status" value="1"/>
</dbReference>
<accession>A0AB39R2Q9</accession>
<dbReference type="InterPro" id="IPR000192">
    <property type="entry name" value="Aminotrans_V_dom"/>
</dbReference>
<dbReference type="SUPFAM" id="SSF53383">
    <property type="entry name" value="PLP-dependent transferases"/>
    <property type="match status" value="1"/>
</dbReference>